<name>A0AAN7YLD0_9MYCE</name>
<dbReference type="EMBL" id="JAVFKY010000005">
    <property type="protein sequence ID" value="KAK5575509.1"/>
    <property type="molecule type" value="Genomic_DNA"/>
</dbReference>
<comment type="caution">
    <text evidence="1">The sequence shown here is derived from an EMBL/GenBank/DDBJ whole genome shotgun (WGS) entry which is preliminary data.</text>
</comment>
<organism evidence="1 2">
    <name type="scientific">Dictyostelium firmibasis</name>
    <dbReference type="NCBI Taxonomy" id="79012"/>
    <lineage>
        <taxon>Eukaryota</taxon>
        <taxon>Amoebozoa</taxon>
        <taxon>Evosea</taxon>
        <taxon>Eumycetozoa</taxon>
        <taxon>Dictyostelia</taxon>
        <taxon>Dictyosteliales</taxon>
        <taxon>Dictyosteliaceae</taxon>
        <taxon>Dictyostelium</taxon>
    </lineage>
</organism>
<gene>
    <name evidence="1" type="ORF">RB653_006642</name>
</gene>
<sequence length="54" mass="6352">MIFKYLSKITKRNKSFKKKIDNSNAFEIKGSINVVQKSRGSVQTFFYTRPNYSI</sequence>
<reference evidence="1 2" key="1">
    <citation type="submission" date="2023-11" db="EMBL/GenBank/DDBJ databases">
        <title>Dfirmibasis_genome.</title>
        <authorList>
            <person name="Edelbroek B."/>
            <person name="Kjellin J."/>
            <person name="Jerlstrom-Hultqvist J."/>
            <person name="Soderbom F."/>
        </authorList>
    </citation>
    <scope>NUCLEOTIDE SEQUENCE [LARGE SCALE GENOMIC DNA]</scope>
    <source>
        <strain evidence="1 2">TNS-C-14</strain>
    </source>
</reference>
<dbReference type="Proteomes" id="UP001344447">
    <property type="component" value="Unassembled WGS sequence"/>
</dbReference>
<proteinExistence type="predicted"/>
<dbReference type="AlphaFoldDB" id="A0AAN7YLD0"/>
<accession>A0AAN7YLD0</accession>
<keyword evidence="2" id="KW-1185">Reference proteome</keyword>
<evidence type="ECO:0000313" key="2">
    <source>
        <dbReference type="Proteomes" id="UP001344447"/>
    </source>
</evidence>
<evidence type="ECO:0000313" key="1">
    <source>
        <dbReference type="EMBL" id="KAK5575509.1"/>
    </source>
</evidence>
<protein>
    <submittedName>
        <fullName evidence="1">Uncharacterized protein</fullName>
    </submittedName>
</protein>